<keyword evidence="10" id="KW-1185">Reference proteome</keyword>
<dbReference type="GO" id="GO:0004252">
    <property type="term" value="F:serine-type endopeptidase activity"/>
    <property type="evidence" value="ECO:0007669"/>
    <property type="project" value="UniProtKB-UniRule"/>
</dbReference>
<keyword evidence="2 5" id="KW-0645">Protease</keyword>
<keyword evidence="4 5" id="KW-0720">Serine protease</keyword>
<dbReference type="RefSeq" id="WP_189057283.1">
    <property type="nucleotide sequence ID" value="NZ_BMMK01000010.1"/>
</dbReference>
<comment type="caution">
    <text evidence="9">The sequence shown here is derived from an EMBL/GenBank/DDBJ whole genome shotgun (WGS) entry which is preliminary data.</text>
</comment>
<name>A0A8J3C8B9_9PSEU</name>
<evidence type="ECO:0000256" key="1">
    <source>
        <dbReference type="ARBA" id="ARBA00011073"/>
    </source>
</evidence>
<sequence>MPLARRARAAVASATLLAAGWLVAPVAAAQPGESTSAQQSPDPAACTDSEESLRYVVLFARGTSAEAATAEVTANCGEVTAYYPRIGVAVATSTDQRFGDRFGPERAFSAQREVASRKESALARRHGEIRATPPRMGPPALGLDTGSRQGEQWNMAMIGADRARTLQAGSRDVVVGVLDSGIDATHPDLAPALDPSLSAGCLSGRADPRPQAWAPTTSAHGTHVAGIVAAADDGKGITGVAPGVRLASVKVVDDDGYIFPEYAVCGFMWAAEHGFRITNNSYFVDPWMLTCRGRPGERVVYEAVRRAVEYASRRGVLVVAATGNAGVDLAQPGGVADESGRRVGAYCDVLPAEVRGVVAVSSVGKDRLKSDFSSYGLGVVRLAGPGGEVRDKVSTGCVLSTVPGGYGYSCGTSMAAPHVAGVAALLASARPWLSAPALSRELGRQADSLACPDDYDLNGDGAQDGFCRGSTTYNGFYGHGLVNAAAAASR</sequence>
<accession>A0A8J3C8B9</accession>
<dbReference type="GO" id="GO:0006508">
    <property type="term" value="P:proteolysis"/>
    <property type="evidence" value="ECO:0007669"/>
    <property type="project" value="UniProtKB-KW"/>
</dbReference>
<evidence type="ECO:0000256" key="6">
    <source>
        <dbReference type="RuleBase" id="RU003355"/>
    </source>
</evidence>
<dbReference type="AlphaFoldDB" id="A0A8J3C8B9"/>
<proteinExistence type="inferred from homology"/>
<dbReference type="SUPFAM" id="SSF52743">
    <property type="entry name" value="Subtilisin-like"/>
    <property type="match status" value="1"/>
</dbReference>
<evidence type="ECO:0000256" key="3">
    <source>
        <dbReference type="ARBA" id="ARBA00022801"/>
    </source>
</evidence>
<dbReference type="PROSITE" id="PS00138">
    <property type="entry name" value="SUBTILASE_SER"/>
    <property type="match status" value="1"/>
</dbReference>
<evidence type="ECO:0000256" key="5">
    <source>
        <dbReference type="PROSITE-ProRule" id="PRU01240"/>
    </source>
</evidence>
<evidence type="ECO:0000313" key="10">
    <source>
        <dbReference type="Proteomes" id="UP000637578"/>
    </source>
</evidence>
<dbReference type="PANTHER" id="PTHR43806:SF11">
    <property type="entry name" value="CEREVISIN-RELATED"/>
    <property type="match status" value="1"/>
</dbReference>
<dbReference type="InterPro" id="IPR023828">
    <property type="entry name" value="Peptidase_S8_Ser-AS"/>
</dbReference>
<organism evidence="9 10">
    <name type="scientific">Longimycelium tulufanense</name>
    <dbReference type="NCBI Taxonomy" id="907463"/>
    <lineage>
        <taxon>Bacteria</taxon>
        <taxon>Bacillati</taxon>
        <taxon>Actinomycetota</taxon>
        <taxon>Actinomycetes</taxon>
        <taxon>Pseudonocardiales</taxon>
        <taxon>Pseudonocardiaceae</taxon>
        <taxon>Longimycelium</taxon>
    </lineage>
</organism>
<evidence type="ECO:0000256" key="7">
    <source>
        <dbReference type="SAM" id="SignalP"/>
    </source>
</evidence>
<dbReference type="EMBL" id="BMMK01000010">
    <property type="protein sequence ID" value="GGM53498.1"/>
    <property type="molecule type" value="Genomic_DNA"/>
</dbReference>
<dbReference type="InterPro" id="IPR015500">
    <property type="entry name" value="Peptidase_S8_subtilisin-rel"/>
</dbReference>
<feature type="domain" description="Peptidase S8/S53" evidence="8">
    <location>
        <begin position="171"/>
        <end position="455"/>
    </location>
</feature>
<feature type="active site" description="Charge relay system" evidence="5">
    <location>
        <position position="413"/>
    </location>
</feature>
<keyword evidence="7" id="KW-0732">Signal</keyword>
<dbReference type="PRINTS" id="PR00723">
    <property type="entry name" value="SUBTILISIN"/>
</dbReference>
<feature type="chain" id="PRO_5035184199" evidence="7">
    <location>
        <begin position="30"/>
        <end position="490"/>
    </location>
</feature>
<reference evidence="9" key="1">
    <citation type="journal article" date="2014" name="Int. J. Syst. Evol. Microbiol.">
        <title>Complete genome sequence of Corynebacterium casei LMG S-19264T (=DSM 44701T), isolated from a smear-ripened cheese.</title>
        <authorList>
            <consortium name="US DOE Joint Genome Institute (JGI-PGF)"/>
            <person name="Walter F."/>
            <person name="Albersmeier A."/>
            <person name="Kalinowski J."/>
            <person name="Ruckert C."/>
        </authorList>
    </citation>
    <scope>NUCLEOTIDE SEQUENCE</scope>
    <source>
        <strain evidence="9">CGMCC 4.5737</strain>
    </source>
</reference>
<dbReference type="Gene3D" id="3.40.50.200">
    <property type="entry name" value="Peptidase S8/S53 domain"/>
    <property type="match status" value="1"/>
</dbReference>
<feature type="active site" description="Charge relay system" evidence="5">
    <location>
        <position position="179"/>
    </location>
</feature>
<dbReference type="InterPro" id="IPR022398">
    <property type="entry name" value="Peptidase_S8_His-AS"/>
</dbReference>
<dbReference type="PROSITE" id="PS00137">
    <property type="entry name" value="SUBTILASE_HIS"/>
    <property type="match status" value="1"/>
</dbReference>
<evidence type="ECO:0000313" key="9">
    <source>
        <dbReference type="EMBL" id="GGM53498.1"/>
    </source>
</evidence>
<dbReference type="PROSITE" id="PS00136">
    <property type="entry name" value="SUBTILASE_ASP"/>
    <property type="match status" value="1"/>
</dbReference>
<evidence type="ECO:0000256" key="2">
    <source>
        <dbReference type="ARBA" id="ARBA00022670"/>
    </source>
</evidence>
<keyword evidence="3 5" id="KW-0378">Hydrolase</keyword>
<dbReference type="InterPro" id="IPR023827">
    <property type="entry name" value="Peptidase_S8_Asp-AS"/>
</dbReference>
<evidence type="ECO:0000259" key="8">
    <source>
        <dbReference type="Pfam" id="PF00082"/>
    </source>
</evidence>
<dbReference type="PANTHER" id="PTHR43806">
    <property type="entry name" value="PEPTIDASE S8"/>
    <property type="match status" value="1"/>
</dbReference>
<comment type="similarity">
    <text evidence="1 5 6">Belongs to the peptidase S8 family.</text>
</comment>
<protein>
    <submittedName>
        <fullName evidence="9">Serine protease</fullName>
    </submittedName>
</protein>
<dbReference type="Pfam" id="PF00082">
    <property type="entry name" value="Peptidase_S8"/>
    <property type="match status" value="1"/>
</dbReference>
<dbReference type="Proteomes" id="UP000637578">
    <property type="component" value="Unassembled WGS sequence"/>
</dbReference>
<dbReference type="InterPro" id="IPR050131">
    <property type="entry name" value="Peptidase_S8_subtilisin-like"/>
</dbReference>
<dbReference type="InterPro" id="IPR036852">
    <property type="entry name" value="Peptidase_S8/S53_dom_sf"/>
</dbReference>
<evidence type="ECO:0000256" key="4">
    <source>
        <dbReference type="ARBA" id="ARBA00022825"/>
    </source>
</evidence>
<gene>
    <name evidence="9" type="primary">aprE</name>
    <name evidence="9" type="ORF">GCM10012275_25670</name>
</gene>
<feature type="signal peptide" evidence="7">
    <location>
        <begin position="1"/>
        <end position="29"/>
    </location>
</feature>
<dbReference type="PROSITE" id="PS51892">
    <property type="entry name" value="SUBTILASE"/>
    <property type="match status" value="1"/>
</dbReference>
<reference evidence="9" key="2">
    <citation type="submission" date="2020-09" db="EMBL/GenBank/DDBJ databases">
        <authorList>
            <person name="Sun Q."/>
            <person name="Zhou Y."/>
        </authorList>
    </citation>
    <scope>NUCLEOTIDE SEQUENCE</scope>
    <source>
        <strain evidence="9">CGMCC 4.5737</strain>
    </source>
</reference>
<feature type="active site" description="Charge relay system" evidence="5">
    <location>
        <position position="220"/>
    </location>
</feature>
<dbReference type="InterPro" id="IPR000209">
    <property type="entry name" value="Peptidase_S8/S53_dom"/>
</dbReference>